<comment type="caution">
    <text evidence="2">The sequence shown here is derived from an EMBL/GenBank/DDBJ whole genome shotgun (WGS) entry which is preliminary data.</text>
</comment>
<organism evidence="2 3">
    <name type="scientific">Araneus ventricosus</name>
    <name type="common">Orbweaver spider</name>
    <name type="synonym">Epeira ventricosa</name>
    <dbReference type="NCBI Taxonomy" id="182803"/>
    <lineage>
        <taxon>Eukaryota</taxon>
        <taxon>Metazoa</taxon>
        <taxon>Ecdysozoa</taxon>
        <taxon>Arthropoda</taxon>
        <taxon>Chelicerata</taxon>
        <taxon>Arachnida</taxon>
        <taxon>Araneae</taxon>
        <taxon>Araneomorphae</taxon>
        <taxon>Entelegynae</taxon>
        <taxon>Araneoidea</taxon>
        <taxon>Araneidae</taxon>
        <taxon>Araneus</taxon>
    </lineage>
</organism>
<reference evidence="2 3" key="1">
    <citation type="journal article" date="2019" name="Sci. Rep.">
        <title>Orb-weaving spider Araneus ventricosus genome elucidates the spidroin gene catalogue.</title>
        <authorList>
            <person name="Kono N."/>
            <person name="Nakamura H."/>
            <person name="Ohtoshi R."/>
            <person name="Moran D.A.P."/>
            <person name="Shinohara A."/>
            <person name="Yoshida Y."/>
            <person name="Fujiwara M."/>
            <person name="Mori M."/>
            <person name="Tomita M."/>
            <person name="Arakawa K."/>
        </authorList>
    </citation>
    <scope>NUCLEOTIDE SEQUENCE [LARGE SCALE GENOMIC DNA]</scope>
</reference>
<feature type="compositionally biased region" description="Polar residues" evidence="1">
    <location>
        <begin position="29"/>
        <end position="47"/>
    </location>
</feature>
<accession>A0A4Y2DKF6</accession>
<gene>
    <name evidence="2" type="ORF">AVEN_94951_1</name>
</gene>
<sequence length="93" mass="10880">MKYQQVDSIGSTDPERGRPKTLGLHRRGQITSQQNDLPTLLNLSTENPGERNKKRQTPSPRGKKERLERTCFSDFDLRVEAIFFWWEFVNLTS</sequence>
<name>A0A4Y2DKF6_ARAVE</name>
<dbReference type="EMBL" id="BGPR01000374">
    <property type="protein sequence ID" value="GBM16466.1"/>
    <property type="molecule type" value="Genomic_DNA"/>
</dbReference>
<dbReference type="Proteomes" id="UP000499080">
    <property type="component" value="Unassembled WGS sequence"/>
</dbReference>
<feature type="compositionally biased region" description="Polar residues" evidence="1">
    <location>
        <begin position="1"/>
        <end position="11"/>
    </location>
</feature>
<evidence type="ECO:0000256" key="1">
    <source>
        <dbReference type="SAM" id="MobiDB-lite"/>
    </source>
</evidence>
<feature type="compositionally biased region" description="Basic residues" evidence="1">
    <location>
        <begin position="52"/>
        <end position="64"/>
    </location>
</feature>
<proteinExistence type="predicted"/>
<evidence type="ECO:0000313" key="3">
    <source>
        <dbReference type="Proteomes" id="UP000499080"/>
    </source>
</evidence>
<feature type="region of interest" description="Disordered" evidence="1">
    <location>
        <begin position="1"/>
        <end position="66"/>
    </location>
</feature>
<protein>
    <submittedName>
        <fullName evidence="2">Uncharacterized protein</fullName>
    </submittedName>
</protein>
<keyword evidence="3" id="KW-1185">Reference proteome</keyword>
<evidence type="ECO:0000313" key="2">
    <source>
        <dbReference type="EMBL" id="GBM16466.1"/>
    </source>
</evidence>
<dbReference type="AlphaFoldDB" id="A0A4Y2DKF6"/>